<dbReference type="InterPro" id="IPR008271">
    <property type="entry name" value="Ser/Thr_kinase_AS"/>
</dbReference>
<comment type="similarity">
    <text evidence="5">Belongs to the protein kinase superfamily. Ser/Thr protein kinase family. GCN2 subfamily.</text>
</comment>
<keyword evidence="3" id="KW-0418">Kinase</keyword>
<evidence type="ECO:0000256" key="5">
    <source>
        <dbReference type="ARBA" id="ARBA00037982"/>
    </source>
</evidence>
<dbReference type="PROSITE" id="PS00107">
    <property type="entry name" value="PROTEIN_KINASE_ATP"/>
    <property type="match status" value="1"/>
</dbReference>
<organism evidence="10 11">
    <name type="scientific">Oikopleura dioica</name>
    <name type="common">Tunicate</name>
    <dbReference type="NCBI Taxonomy" id="34765"/>
    <lineage>
        <taxon>Eukaryota</taxon>
        <taxon>Metazoa</taxon>
        <taxon>Chordata</taxon>
        <taxon>Tunicata</taxon>
        <taxon>Appendicularia</taxon>
        <taxon>Copelata</taxon>
        <taxon>Oikopleuridae</taxon>
        <taxon>Oikopleura</taxon>
    </lineage>
</organism>
<dbReference type="PANTHER" id="PTHR11042">
    <property type="entry name" value="EUKARYOTIC TRANSLATION INITIATION FACTOR 2-ALPHA KINASE EIF2-ALPHA KINASE -RELATED"/>
    <property type="match status" value="1"/>
</dbReference>
<dbReference type="EMBL" id="OU015567">
    <property type="protein sequence ID" value="CAG5112082.1"/>
    <property type="molecule type" value="Genomic_DNA"/>
</dbReference>
<keyword evidence="2 6" id="KW-0547">Nucleotide-binding</keyword>
<reference evidence="10 11" key="1">
    <citation type="submission" date="2021-04" db="EMBL/GenBank/DDBJ databases">
        <authorList>
            <person name="Bliznina A."/>
        </authorList>
    </citation>
    <scope>NUCLEOTIDE SEQUENCE [LARGE SCALE GENOMIC DNA]</scope>
</reference>
<feature type="region of interest" description="Disordered" evidence="8">
    <location>
        <begin position="621"/>
        <end position="658"/>
    </location>
</feature>
<dbReference type="PROSITE" id="PS00108">
    <property type="entry name" value="PROTEIN_KINASE_ST"/>
    <property type="match status" value="1"/>
</dbReference>
<dbReference type="PANTHER" id="PTHR11042:SF91">
    <property type="entry name" value="EUKARYOTIC TRANSLATION INITIATION FACTOR 2-ALPHA KINASE"/>
    <property type="match status" value="1"/>
</dbReference>
<evidence type="ECO:0000256" key="6">
    <source>
        <dbReference type="PROSITE-ProRule" id="PRU10141"/>
    </source>
</evidence>
<dbReference type="Gene3D" id="3.30.200.20">
    <property type="entry name" value="Phosphorylase Kinase, domain 1"/>
    <property type="match status" value="1"/>
</dbReference>
<dbReference type="SUPFAM" id="SSF56112">
    <property type="entry name" value="Protein kinase-like (PK-like)"/>
    <property type="match status" value="1"/>
</dbReference>
<dbReference type="Proteomes" id="UP001158576">
    <property type="component" value="Chromosome 2"/>
</dbReference>
<feature type="compositionally biased region" description="Basic and acidic residues" evidence="8">
    <location>
        <begin position="638"/>
        <end position="649"/>
    </location>
</feature>
<evidence type="ECO:0000256" key="4">
    <source>
        <dbReference type="ARBA" id="ARBA00022840"/>
    </source>
</evidence>
<feature type="domain" description="Protein kinase" evidence="9">
    <location>
        <begin position="477"/>
        <end position="937"/>
    </location>
</feature>
<dbReference type="InterPro" id="IPR011009">
    <property type="entry name" value="Kinase-like_dom_sf"/>
</dbReference>
<dbReference type="SMART" id="SM00220">
    <property type="entry name" value="S_TKc"/>
    <property type="match status" value="1"/>
</dbReference>
<keyword evidence="11" id="KW-1185">Reference proteome</keyword>
<evidence type="ECO:0000256" key="2">
    <source>
        <dbReference type="ARBA" id="ARBA00022741"/>
    </source>
</evidence>
<dbReference type="InterPro" id="IPR000719">
    <property type="entry name" value="Prot_kinase_dom"/>
</dbReference>
<evidence type="ECO:0000313" key="11">
    <source>
        <dbReference type="Proteomes" id="UP001158576"/>
    </source>
</evidence>
<feature type="binding site" evidence="6">
    <location>
        <position position="506"/>
    </location>
    <ligand>
        <name>ATP</name>
        <dbReference type="ChEBI" id="CHEBI:30616"/>
    </ligand>
</feature>
<dbReference type="InterPro" id="IPR050339">
    <property type="entry name" value="CC_SR_Kinase"/>
</dbReference>
<dbReference type="Gene3D" id="1.10.510.10">
    <property type="entry name" value="Transferase(Phosphotransferase) domain 1"/>
    <property type="match status" value="1"/>
</dbReference>
<evidence type="ECO:0000256" key="3">
    <source>
        <dbReference type="ARBA" id="ARBA00022777"/>
    </source>
</evidence>
<name>A0ABN7T9N2_OIKDI</name>
<gene>
    <name evidence="10" type="ORF">OKIOD_LOCUS15103</name>
</gene>
<dbReference type="PROSITE" id="PS50011">
    <property type="entry name" value="PROTEIN_KINASE_DOM"/>
    <property type="match status" value="1"/>
</dbReference>
<keyword evidence="1" id="KW-0808">Transferase</keyword>
<evidence type="ECO:0000256" key="1">
    <source>
        <dbReference type="ARBA" id="ARBA00022679"/>
    </source>
</evidence>
<keyword evidence="4 6" id="KW-0067">ATP-binding</keyword>
<dbReference type="InterPro" id="IPR017441">
    <property type="entry name" value="Protein_kinase_ATP_BS"/>
</dbReference>
<dbReference type="Pfam" id="PF00069">
    <property type="entry name" value="Pkinase"/>
    <property type="match status" value="1"/>
</dbReference>
<evidence type="ECO:0000256" key="7">
    <source>
        <dbReference type="SAM" id="Coils"/>
    </source>
</evidence>
<evidence type="ECO:0000256" key="8">
    <source>
        <dbReference type="SAM" id="MobiDB-lite"/>
    </source>
</evidence>
<proteinExistence type="inferred from homology"/>
<evidence type="ECO:0000259" key="9">
    <source>
        <dbReference type="PROSITE" id="PS50011"/>
    </source>
</evidence>
<evidence type="ECO:0000313" key="10">
    <source>
        <dbReference type="EMBL" id="CAG5112082.1"/>
    </source>
</evidence>
<feature type="compositionally biased region" description="Polar residues" evidence="8">
    <location>
        <begin position="625"/>
        <end position="637"/>
    </location>
</feature>
<sequence>MVHLPFFHLIALSHAFGQDRKAEIEKYQTLEDAVLPEYIFLREKSSDIGESRRLTAYDEHGKSMWDFPIANNIFMYSQTFENDDNTDGLRHKYIEGLFYNKEGKITKVHFHEDSEFDELEDLDHILSIENNTVESYSDCQKGVPCVVVFKEQLMYKIDARDGTFVQYLVKGKPTFPSSEFASYLTKDPSKHPEQYLLIGTQSVVTKHIWDDNRQNTIAIIEEQSDFEFRSDYRGKHMYSFEVDQFIRRSGETVCTFRGYSDKQRKVKMWNEIEEIGSEISLEKSHIKELPNSSQNPESQNLLPHVKEEQSILKEIEDHSMDQDNHWLKDPSLEGDNLSNSEIEPGMEVEVVDDWNMAITLTLITIIGIGSLCYIGNKRHRDFWRYLKFTVVYGLMRDFFVHIKSFNKVRKRRISASNETSIKIAEDLMVPDLYHEMPGKEFEKLMRDLDEKNEELERLRRQSDSVSTNFESKYEREFETKNVLGKGGFGVVFEALNKNDKSNYAIKRIELPRCATGVSKERIEREFKALMVLRNKDLNTRHFIDYYQCWQEKNVPKDWVADHDRQFKSQLSNYDSLSVLDKSESRIEDQISEQLTRSAQNSVASGLKLDFSMNEDVVWEGDSDGSWGNDSNLSASDTSDTHDGNCERNKSSKTSDSGLFMFKTDRSNSIRHRKLTEIQRTESTQSNASSSIVFESGDGSIQIASESQYTEDSPEELSDSISLANVNYNHDTVDFLYIQLQLCRRDTLKHELKKRERVDPRKSLKIFEEICLGVQVLHDNEMIHRDLKPANILFSLDKGAIKIGDLGLVVMKDQKKENNKASAITHVNSILEGSIHTGGIGTRLYMAPELREGLPYSYPIDIYALGVILLELFEIFSTQQERVTVILRASEGILPLSIRDNYSDVAALILNMLDDEPLQRPKIAQILGRCQELQLNFI</sequence>
<protein>
    <submittedName>
        <fullName evidence="10">Oidioi.mRNA.OKI2018_I69.chr2.g6338.t1.cds</fullName>
    </submittedName>
</protein>
<keyword evidence="7" id="KW-0175">Coiled coil</keyword>
<feature type="coiled-coil region" evidence="7">
    <location>
        <begin position="438"/>
        <end position="468"/>
    </location>
</feature>
<accession>A0ABN7T9N2</accession>